<evidence type="ECO:0000313" key="2">
    <source>
        <dbReference type="Proteomes" id="UP000821853"/>
    </source>
</evidence>
<dbReference type="OMA" id="RMENTIC"/>
<gene>
    <name evidence="1" type="ORF">HPB48_010121</name>
</gene>
<dbReference type="AlphaFoldDB" id="A0A9J6GVU4"/>
<evidence type="ECO:0000313" key="1">
    <source>
        <dbReference type="EMBL" id="KAH9379025.1"/>
    </source>
</evidence>
<dbReference type="Proteomes" id="UP000821853">
    <property type="component" value="Unassembled WGS sequence"/>
</dbReference>
<dbReference type="PANTHER" id="PTHR46579:SF1">
    <property type="entry name" value="F5_8 TYPE C DOMAIN-CONTAINING PROTEIN"/>
    <property type="match status" value="1"/>
</dbReference>
<proteinExistence type="predicted"/>
<protein>
    <submittedName>
        <fullName evidence="1">Uncharacterized protein</fullName>
    </submittedName>
</protein>
<reference evidence="1 2" key="1">
    <citation type="journal article" date="2020" name="Cell">
        <title>Large-Scale Comparative Analyses of Tick Genomes Elucidate Their Genetic Diversity and Vector Capacities.</title>
        <authorList>
            <consortium name="Tick Genome and Microbiome Consortium (TIGMIC)"/>
            <person name="Jia N."/>
            <person name="Wang J."/>
            <person name="Shi W."/>
            <person name="Du L."/>
            <person name="Sun Y."/>
            <person name="Zhan W."/>
            <person name="Jiang J.F."/>
            <person name="Wang Q."/>
            <person name="Zhang B."/>
            <person name="Ji P."/>
            <person name="Bell-Sakyi L."/>
            <person name="Cui X.M."/>
            <person name="Yuan T.T."/>
            <person name="Jiang B.G."/>
            <person name="Yang W.F."/>
            <person name="Lam T.T."/>
            <person name="Chang Q.C."/>
            <person name="Ding S.J."/>
            <person name="Wang X.J."/>
            <person name="Zhu J.G."/>
            <person name="Ruan X.D."/>
            <person name="Zhao L."/>
            <person name="Wei J.T."/>
            <person name="Ye R.Z."/>
            <person name="Que T.C."/>
            <person name="Du C.H."/>
            <person name="Zhou Y.H."/>
            <person name="Cheng J.X."/>
            <person name="Dai P.F."/>
            <person name="Guo W.B."/>
            <person name="Han X.H."/>
            <person name="Huang E.J."/>
            <person name="Li L.F."/>
            <person name="Wei W."/>
            <person name="Gao Y.C."/>
            <person name="Liu J.Z."/>
            <person name="Shao H.Z."/>
            <person name="Wang X."/>
            <person name="Wang C.C."/>
            <person name="Yang T.C."/>
            <person name="Huo Q.B."/>
            <person name="Li W."/>
            <person name="Chen H.Y."/>
            <person name="Chen S.E."/>
            <person name="Zhou L.G."/>
            <person name="Ni X.B."/>
            <person name="Tian J.H."/>
            <person name="Sheng Y."/>
            <person name="Liu T."/>
            <person name="Pan Y.S."/>
            <person name="Xia L.Y."/>
            <person name="Li J."/>
            <person name="Zhao F."/>
            <person name="Cao W.C."/>
        </authorList>
    </citation>
    <scope>NUCLEOTIDE SEQUENCE [LARGE SCALE GENOMIC DNA]</scope>
    <source>
        <strain evidence="1">HaeL-2018</strain>
    </source>
</reference>
<keyword evidence="2" id="KW-1185">Reference proteome</keyword>
<dbReference type="OrthoDB" id="10062362at2759"/>
<accession>A0A9J6GVU4</accession>
<dbReference type="EMBL" id="JABSTR010000009">
    <property type="protein sequence ID" value="KAH9379025.1"/>
    <property type="molecule type" value="Genomic_DNA"/>
</dbReference>
<dbReference type="PANTHER" id="PTHR46579">
    <property type="entry name" value="F5/8 TYPE C DOMAIN-CONTAINING PROTEIN-RELATED"/>
    <property type="match status" value="1"/>
</dbReference>
<comment type="caution">
    <text evidence="1">The sequence shown here is derived from an EMBL/GenBank/DDBJ whole genome shotgun (WGS) entry which is preliminary data.</text>
</comment>
<sequence length="206" mass="22992">MCTLIEKTKTSLTEGLLARRGQRRDTVSDITNAACFKELSEEAEFGKDDLTLNIYMDGSPVFKSSKMSVWPLQFIVNELPPPLRFQRPMLAGLWFGKQPPKMQAFLSRFVDQVNDTPPISWNDGTSKHCSKVFVLCCAVDAPARAKVLNMAQFNGFNGCPWCLTDTEKKDGFDLVSGISVDYMHCILQGVCMQITDTIFNSGGNMQ</sequence>
<organism evidence="1 2">
    <name type="scientific">Haemaphysalis longicornis</name>
    <name type="common">Bush tick</name>
    <dbReference type="NCBI Taxonomy" id="44386"/>
    <lineage>
        <taxon>Eukaryota</taxon>
        <taxon>Metazoa</taxon>
        <taxon>Ecdysozoa</taxon>
        <taxon>Arthropoda</taxon>
        <taxon>Chelicerata</taxon>
        <taxon>Arachnida</taxon>
        <taxon>Acari</taxon>
        <taxon>Parasitiformes</taxon>
        <taxon>Ixodida</taxon>
        <taxon>Ixodoidea</taxon>
        <taxon>Ixodidae</taxon>
        <taxon>Haemaphysalinae</taxon>
        <taxon>Haemaphysalis</taxon>
    </lineage>
</organism>
<dbReference type="VEuPathDB" id="VectorBase:HLOH_059439"/>
<name>A0A9J6GVU4_HAELO</name>